<name>A0A387FSC6_9HYPH</name>
<feature type="transmembrane region" description="Helical" evidence="1">
    <location>
        <begin position="12"/>
        <end position="32"/>
    </location>
</feature>
<feature type="transmembrane region" description="Helical" evidence="1">
    <location>
        <begin position="155"/>
        <end position="180"/>
    </location>
</feature>
<organism evidence="2 3">
    <name type="scientific">Rhizobium jaguaris</name>
    <dbReference type="NCBI Taxonomy" id="1312183"/>
    <lineage>
        <taxon>Bacteria</taxon>
        <taxon>Pseudomonadati</taxon>
        <taxon>Pseudomonadota</taxon>
        <taxon>Alphaproteobacteria</taxon>
        <taxon>Hyphomicrobiales</taxon>
        <taxon>Rhizobiaceae</taxon>
        <taxon>Rhizobium/Agrobacterium group</taxon>
        <taxon>Rhizobium</taxon>
    </lineage>
</organism>
<keyword evidence="1" id="KW-0812">Transmembrane</keyword>
<keyword evidence="1" id="KW-1133">Transmembrane helix</keyword>
<evidence type="ECO:0000256" key="1">
    <source>
        <dbReference type="SAM" id="Phobius"/>
    </source>
</evidence>
<evidence type="ECO:0000313" key="2">
    <source>
        <dbReference type="EMBL" id="AYG58182.1"/>
    </source>
</evidence>
<feature type="transmembrane region" description="Helical" evidence="1">
    <location>
        <begin position="86"/>
        <end position="103"/>
    </location>
</feature>
<proteinExistence type="predicted"/>
<protein>
    <submittedName>
        <fullName evidence="2">Uncharacterized protein</fullName>
    </submittedName>
</protein>
<sequence>MPGNAQGNVRSLQGLTAVLAALSLALFAWIYAGFVTAFRDAAAGQEMLDARIGGYEQEDVAAMLRYLKDHPDPAAILHSMYLGPELVFPLALGGLLFCMLRLVRPGGTFFGRPIPPVVVSLIFLLPIFYGVMNYAETIAGLLLYPPAAPSDGTVRLLAGLLPVIVRLKFLLLVVTIILLARFAILRYLSPDGSKPS</sequence>
<feature type="transmembrane region" description="Helical" evidence="1">
    <location>
        <begin position="115"/>
        <end position="135"/>
    </location>
</feature>
<gene>
    <name evidence="2" type="ORF">CCGE525_04655</name>
</gene>
<reference evidence="2 3" key="1">
    <citation type="submission" date="2018-10" db="EMBL/GenBank/DDBJ databases">
        <title>Rhizobium etli, R. leguminosarum and a new Rhizobium genospecies from Phaseolus dumosus.</title>
        <authorList>
            <person name="Ramirez-Puebla S.T."/>
            <person name="Rogel-Hernandez M.A."/>
            <person name="Guerrero G."/>
            <person name="Ormeno-Orrillo E."/>
            <person name="Martinez-Romero J.C."/>
            <person name="Negrete-Yankelevich S."/>
            <person name="Martinez-Romero E."/>
        </authorList>
    </citation>
    <scope>NUCLEOTIDE SEQUENCE [LARGE SCALE GENOMIC DNA]</scope>
    <source>
        <strain evidence="2 3">CCGE525</strain>
    </source>
</reference>
<dbReference type="OrthoDB" id="8304878at2"/>
<dbReference type="AlphaFoldDB" id="A0A387FSC6"/>
<dbReference type="KEGG" id="rjg:CCGE525_04655"/>
<accession>A0A387FSC6</accession>
<keyword evidence="3" id="KW-1185">Reference proteome</keyword>
<evidence type="ECO:0000313" key="3">
    <source>
        <dbReference type="Proteomes" id="UP000282195"/>
    </source>
</evidence>
<dbReference type="Proteomes" id="UP000282195">
    <property type="component" value="Chromosome"/>
</dbReference>
<dbReference type="EMBL" id="CP032694">
    <property type="protein sequence ID" value="AYG58182.1"/>
    <property type="molecule type" value="Genomic_DNA"/>
</dbReference>
<keyword evidence="1" id="KW-0472">Membrane</keyword>